<reference evidence="2 3" key="1">
    <citation type="journal article" date="2015" name="Mol. Biochem. Parasitol.">
        <title>Identification of polymorphic genes for use in assemblage B genotyping assays through comparative genomics of multiple assemblage B Giardia duodenalis isolates.</title>
        <authorList>
            <person name="Wielinga C."/>
            <person name="Thompson R.C."/>
            <person name="Monis P."/>
            <person name="Ryan U."/>
        </authorList>
    </citation>
    <scope>NUCLEOTIDE SEQUENCE [LARGE SCALE GENOMIC DNA]</scope>
    <source>
        <strain evidence="2 3">BAH15c1</strain>
    </source>
</reference>
<dbReference type="EMBL" id="JXTI01000159">
    <property type="protein sequence ID" value="KWX11731.1"/>
    <property type="molecule type" value="Genomic_DNA"/>
</dbReference>
<dbReference type="AlphaFoldDB" id="A0A132NP10"/>
<feature type="compositionally biased region" description="Low complexity" evidence="1">
    <location>
        <begin position="109"/>
        <end position="128"/>
    </location>
</feature>
<accession>A0A132NP10</accession>
<organism evidence="2 3">
    <name type="scientific">Giardia duodenalis assemblage B</name>
    <dbReference type="NCBI Taxonomy" id="1394984"/>
    <lineage>
        <taxon>Eukaryota</taxon>
        <taxon>Metamonada</taxon>
        <taxon>Diplomonadida</taxon>
        <taxon>Hexamitidae</taxon>
        <taxon>Giardiinae</taxon>
        <taxon>Giardia</taxon>
    </lineage>
</organism>
<comment type="caution">
    <text evidence="2">The sequence shown here is derived from an EMBL/GenBank/DDBJ whole genome shotgun (WGS) entry which is preliminary data.</text>
</comment>
<dbReference type="Proteomes" id="UP000070089">
    <property type="component" value="Unassembled WGS sequence"/>
</dbReference>
<gene>
    <name evidence="2" type="ORF">QR46_4290</name>
</gene>
<evidence type="ECO:0000313" key="2">
    <source>
        <dbReference type="EMBL" id="KWX11731.1"/>
    </source>
</evidence>
<protein>
    <submittedName>
        <fullName evidence="2">Uncharacterized protein</fullName>
    </submittedName>
</protein>
<evidence type="ECO:0000256" key="1">
    <source>
        <dbReference type="SAM" id="MobiDB-lite"/>
    </source>
</evidence>
<sequence>MQPRRIRYVLGRNDVHKVHNNCDPIEYVTANGMRAEPSFRARLIEAACEKSFVGFEIDGVPVPVVLAPSEHYHVSGIIQELTPELTPVSLTRSEEGETMSSDLDHISDSNDSSSESSLSSNHDSSQLSTKHELNNNPDLIEHNLNATSIDFPAGSQLSVDSKLVKDEQLDSHLRLSSSSTALSGTTFFYNGISFKIDYEESAELALIGRLMTPSVFMKVLDLDKTYAKSPLQSAGIHKPQDIPLRIALELLPIIVSMLLADSRYFSDLLHSVDLATNNQVDQYQAKLVELLTNSIAEIKDGTGAKFHHALLTPPSSSALVSHTIKVLASLIYDVIGSERHISIYSIFKKIYQRSEDLATSRSAIFNAVPLEACYTTLESKKLVAQYAELIPWIVRSIIEVIFLQFYSLHEINLTEPTASVYSPSLKRMYNVCVFLLACLFIRQHYETRSTITTDDQHNLSSATPPHQDILFTLGVSLLASAQSWLKESPDEYRSSTQHVSTPGKLDKYMGEWGTVNLFLRSSLLQLVITNLTSGNGALAEPEVGFFIQQSITLTKADASLANYYSSKYLDSSNLVGCLLGLTRKPLTIDSQRIIPIYLDLMGYFRTNSKCGGLLSEVISALLKFRYRRDSSELAKTGERLGKEMAYLYEKIRKPLMESKATAEAKVRKKTSNTSSPVFVCFLLMFISHIMLRINSVTSDPIHIFLQSWSDAALLLYPLVVYGFVSKYYGGRVTRLRIFQSPNLSYFATIYSDIYLHLENSVEAEPEVKKMVDAPSKCLTISLEEVKEAQVSAHLTATPASQEELKIYVHMNTPTQNDLSQASLVTSIPCQFALSEQLIIHCDTLSTLAF</sequence>
<proteinExistence type="predicted"/>
<feature type="region of interest" description="Disordered" evidence="1">
    <location>
        <begin position="91"/>
        <end position="138"/>
    </location>
</feature>
<dbReference type="OrthoDB" id="10257485at2759"/>
<dbReference type="VEuPathDB" id="GiardiaDB:QR46_4290"/>
<name>A0A132NP10_GIAIN</name>
<evidence type="ECO:0000313" key="3">
    <source>
        <dbReference type="Proteomes" id="UP000070089"/>
    </source>
</evidence>